<dbReference type="InterPro" id="IPR013780">
    <property type="entry name" value="Glyco_hydro_b"/>
</dbReference>
<evidence type="ECO:0000313" key="5">
    <source>
        <dbReference type="EMBL" id="OEG11049.1"/>
    </source>
</evidence>
<accession>A0A1E5GEE3</accession>
<dbReference type="Proteomes" id="UP000094068">
    <property type="component" value="Unassembled WGS sequence"/>
</dbReference>
<keyword evidence="2 5" id="KW-0378">Hydrolase</keyword>
<dbReference type="PANTHER" id="PTHR10357:SF178">
    <property type="entry name" value="OLIGO-1,6-GLUCOSIDASE 3-RELATED"/>
    <property type="match status" value="1"/>
</dbReference>
<dbReference type="EMBL" id="MIJZ01000014">
    <property type="protein sequence ID" value="OEG11049.1"/>
    <property type="molecule type" value="Genomic_DNA"/>
</dbReference>
<evidence type="ECO:0000256" key="1">
    <source>
        <dbReference type="ARBA" id="ARBA00008061"/>
    </source>
</evidence>
<keyword evidence="6" id="KW-1185">Reference proteome</keyword>
<dbReference type="Pfam" id="PF00128">
    <property type="entry name" value="Alpha-amylase"/>
    <property type="match status" value="1"/>
</dbReference>
<sequence>MVSVENKDKKWWEKEVIYQIYPKSFKDSNNDGIGDIQGIQEKLPYLKELGITTIWICPIFTSPMVDNGYDISDFEGINPEFGTMADFDHLLKKANQVGIKVILDLVINHTSDEHPWFQAALKDKESPYRAYYIFKEGKTEPNNWRSIFGGSVWEKLPNEDMYYFHAFDKKQPDLNWENKALRQELYGMINRWLEKGIAGFRIDSITFIKKDQDFASLPADGVDGLASCKSKTRNRPGIEIFLNELKKETFEKYNCVTVGEAPGVPYEEYGDFIGDDGYFSMIFDFNYSDIDVESGSDWFKRTNWTTKEFKEKLKRSQEVLQKNGWGANFIENHDQPRAVSKFIKPDYQTDEAAKAIGMLYFFLRGTPFIYQAQELGMQNAERKTIDQFNDISSIDNYYRSIQEGFTPEEAMTFVNQRSRDNTRTPFPWDDSQYGGFSKTTPWLEMTEENPSRNAQQNQVLNHYKQMIELRQFGVVSEVLTNGTITFLENVPDNVIAYKRTLNEVEVYCYTNLSETQEMISLEGENIQILLNSHDDLPSEANELALHPYQSILVKKINEVSDNGN</sequence>
<dbReference type="Gene3D" id="2.60.40.1180">
    <property type="entry name" value="Golgi alpha-mannosidase II"/>
    <property type="match status" value="1"/>
</dbReference>
<dbReference type="SMART" id="SM00642">
    <property type="entry name" value="Aamy"/>
    <property type="match status" value="1"/>
</dbReference>
<feature type="domain" description="Glycosyl hydrolase family 13 catalytic" evidence="4">
    <location>
        <begin position="19"/>
        <end position="423"/>
    </location>
</feature>
<dbReference type="STRING" id="903984.BCR21_12265"/>
<dbReference type="FunFam" id="3.20.20.80:FF:000064">
    <property type="entry name" value="Oligo-1,6-glucosidase"/>
    <property type="match status" value="1"/>
</dbReference>
<dbReference type="GO" id="GO:0009313">
    <property type="term" value="P:oligosaccharide catabolic process"/>
    <property type="evidence" value="ECO:0007669"/>
    <property type="project" value="TreeGrafter"/>
</dbReference>
<evidence type="ECO:0000256" key="3">
    <source>
        <dbReference type="ARBA" id="ARBA00023295"/>
    </source>
</evidence>
<dbReference type="FunFam" id="3.90.400.10:FF:000002">
    <property type="entry name" value="Sucrose isomerase"/>
    <property type="match status" value="1"/>
</dbReference>
<dbReference type="InterPro" id="IPR045857">
    <property type="entry name" value="O16G_dom_2"/>
</dbReference>
<dbReference type="PANTHER" id="PTHR10357">
    <property type="entry name" value="ALPHA-AMYLASE FAMILY MEMBER"/>
    <property type="match status" value="1"/>
</dbReference>
<dbReference type="CDD" id="cd11333">
    <property type="entry name" value="AmyAc_SI_OligoGlu_DGase"/>
    <property type="match status" value="1"/>
</dbReference>
<organism evidence="5 6">
    <name type="scientific">Enterococcus ureasiticus</name>
    <dbReference type="NCBI Taxonomy" id="903984"/>
    <lineage>
        <taxon>Bacteria</taxon>
        <taxon>Bacillati</taxon>
        <taxon>Bacillota</taxon>
        <taxon>Bacilli</taxon>
        <taxon>Lactobacillales</taxon>
        <taxon>Enterococcaceae</taxon>
        <taxon>Enterococcus</taxon>
    </lineage>
</organism>
<protein>
    <submittedName>
        <fullName evidence="5">Glucohydrolase</fullName>
    </submittedName>
</protein>
<reference evidence="6" key="1">
    <citation type="submission" date="2016-09" db="EMBL/GenBank/DDBJ databases">
        <authorList>
            <person name="Gulvik C.A."/>
        </authorList>
    </citation>
    <scope>NUCLEOTIDE SEQUENCE [LARGE SCALE GENOMIC DNA]</scope>
    <source>
        <strain evidence="6">DSM 23328</strain>
    </source>
</reference>
<comment type="similarity">
    <text evidence="1">Belongs to the glycosyl hydrolase 13 family.</text>
</comment>
<dbReference type="InterPro" id="IPR006047">
    <property type="entry name" value="GH13_cat_dom"/>
</dbReference>
<dbReference type="AlphaFoldDB" id="A0A1E5GEE3"/>
<dbReference type="Gene3D" id="3.90.400.10">
    <property type="entry name" value="Oligo-1,6-glucosidase, Domain 2"/>
    <property type="match status" value="1"/>
</dbReference>
<comment type="caution">
    <text evidence="5">The sequence shown here is derived from an EMBL/GenBank/DDBJ whole genome shotgun (WGS) entry which is preliminary data.</text>
</comment>
<proteinExistence type="inferred from homology"/>
<dbReference type="Gene3D" id="3.20.20.80">
    <property type="entry name" value="Glycosidases"/>
    <property type="match status" value="1"/>
</dbReference>
<dbReference type="GO" id="GO:0004556">
    <property type="term" value="F:alpha-amylase activity"/>
    <property type="evidence" value="ECO:0007669"/>
    <property type="project" value="TreeGrafter"/>
</dbReference>
<dbReference type="SUPFAM" id="SSF51445">
    <property type="entry name" value="(Trans)glycosidases"/>
    <property type="match status" value="1"/>
</dbReference>
<keyword evidence="3" id="KW-0326">Glycosidase</keyword>
<dbReference type="InterPro" id="IPR017853">
    <property type="entry name" value="GH"/>
</dbReference>
<name>A0A1E5GEE3_9ENTE</name>
<dbReference type="SUPFAM" id="SSF51011">
    <property type="entry name" value="Glycosyl hydrolase domain"/>
    <property type="match status" value="1"/>
</dbReference>
<evidence type="ECO:0000256" key="2">
    <source>
        <dbReference type="ARBA" id="ARBA00022801"/>
    </source>
</evidence>
<evidence type="ECO:0000259" key="4">
    <source>
        <dbReference type="SMART" id="SM00642"/>
    </source>
</evidence>
<gene>
    <name evidence="5" type="ORF">BCR21_12265</name>
</gene>
<evidence type="ECO:0000313" key="6">
    <source>
        <dbReference type="Proteomes" id="UP000094068"/>
    </source>
</evidence>